<keyword evidence="7" id="KW-1185">Reference proteome</keyword>
<evidence type="ECO:0000256" key="1">
    <source>
        <dbReference type="ARBA" id="ARBA00022692"/>
    </source>
</evidence>
<evidence type="ECO:0000313" key="7">
    <source>
        <dbReference type="Proteomes" id="UP000008743"/>
    </source>
</evidence>
<sequence>MTFYWSSSVTILFDEWAPATMGEYFGALVAVFFLGVAYELTRFLAHSLDKSLLAQSARASNDHSVLIEKRHVNGSGSSRVNFGLFDQLKRALLHMIQLTLAYLLMLVVMTYNGGLFIAAIVGSGVARSWIQARRSATNDPIPLAASHEAALDLSTSDLGGDRCHTDPDESSMTLATTPVQPSVAGIRTLSVTRAYQPLRDQSDHLDDLASGGDDDLFAATSPS</sequence>
<comment type="similarity">
    <text evidence="4">Belongs to the copper transporter (Ctr) (TC 1.A.56) family. SLC31A subfamily.</text>
</comment>
<keyword evidence="4" id="KW-0187">Copper transport</keyword>
<evidence type="ECO:0000256" key="4">
    <source>
        <dbReference type="RuleBase" id="RU367022"/>
    </source>
</evidence>
<dbReference type="EMBL" id="KE346365">
    <property type="protein sequence ID" value="KJE93226.1"/>
    <property type="molecule type" value="Genomic_DNA"/>
</dbReference>
<keyword evidence="4" id="KW-0813">Transport</keyword>
<dbReference type="eggNOG" id="KOG3386">
    <property type="taxonomic scope" value="Eukaryota"/>
</dbReference>
<keyword evidence="4" id="KW-0406">Ion transport</keyword>
<evidence type="ECO:0000256" key="5">
    <source>
        <dbReference type="SAM" id="MobiDB-lite"/>
    </source>
</evidence>
<dbReference type="FunCoup" id="A0A0D2UDT0">
    <property type="interactions" value="136"/>
</dbReference>
<keyword evidence="2 4" id="KW-1133">Transmembrane helix</keyword>
<dbReference type="InterPro" id="IPR007274">
    <property type="entry name" value="Cop_transporter"/>
</dbReference>
<dbReference type="GO" id="GO:0016020">
    <property type="term" value="C:membrane"/>
    <property type="evidence" value="ECO:0007669"/>
    <property type="project" value="UniProtKB-SubCell"/>
</dbReference>
<feature type="region of interest" description="Disordered" evidence="5">
    <location>
        <begin position="155"/>
        <end position="177"/>
    </location>
</feature>
<dbReference type="Proteomes" id="UP000008743">
    <property type="component" value="Unassembled WGS sequence"/>
</dbReference>
<dbReference type="InParanoid" id="A0A0D2UDT0"/>
<protein>
    <recommendedName>
        <fullName evidence="4">Copper transport protein</fullName>
    </recommendedName>
</protein>
<reference evidence="7" key="1">
    <citation type="submission" date="2011-02" db="EMBL/GenBank/DDBJ databases">
        <title>The Genome Sequence of Capsaspora owczarzaki ATCC 30864.</title>
        <authorList>
            <person name="Russ C."/>
            <person name="Cuomo C."/>
            <person name="Burger G."/>
            <person name="Gray M.W."/>
            <person name="Holland P.W.H."/>
            <person name="King N."/>
            <person name="Lang F.B.F."/>
            <person name="Roger A.J."/>
            <person name="Ruiz-Trillo I."/>
            <person name="Young S.K."/>
            <person name="Zeng Q."/>
            <person name="Gargeya S."/>
            <person name="Alvarado L."/>
            <person name="Berlin A."/>
            <person name="Chapman S.B."/>
            <person name="Chen Z."/>
            <person name="Freedman E."/>
            <person name="Gellesch M."/>
            <person name="Goldberg J."/>
            <person name="Griggs A."/>
            <person name="Gujja S."/>
            <person name="Heilman E."/>
            <person name="Heiman D."/>
            <person name="Howarth C."/>
            <person name="Mehta T."/>
            <person name="Neiman D."/>
            <person name="Pearson M."/>
            <person name="Roberts A."/>
            <person name="Saif S."/>
            <person name="Shea T."/>
            <person name="Shenoy N."/>
            <person name="Sisk P."/>
            <person name="Stolte C."/>
            <person name="Sykes S."/>
            <person name="White J."/>
            <person name="Yandava C."/>
            <person name="Haas B."/>
            <person name="Nusbaum C."/>
            <person name="Birren B."/>
        </authorList>
    </citation>
    <scope>NUCLEOTIDE SEQUENCE</scope>
    <source>
        <strain evidence="7">ATCC 30864</strain>
    </source>
</reference>
<feature type="transmembrane region" description="Helical" evidence="4">
    <location>
        <begin position="24"/>
        <end position="45"/>
    </location>
</feature>
<dbReference type="STRING" id="595528.A0A0D2UDT0"/>
<evidence type="ECO:0000256" key="3">
    <source>
        <dbReference type="ARBA" id="ARBA00023136"/>
    </source>
</evidence>
<dbReference type="OrthoDB" id="161814at2759"/>
<gene>
    <name evidence="6" type="ORF">CAOG_009740</name>
</gene>
<dbReference type="PANTHER" id="PTHR12483">
    <property type="entry name" value="SOLUTE CARRIER FAMILY 31 COPPER TRANSPORTERS"/>
    <property type="match status" value="1"/>
</dbReference>
<proteinExistence type="inferred from homology"/>
<dbReference type="Pfam" id="PF04145">
    <property type="entry name" value="Ctr"/>
    <property type="match status" value="1"/>
</dbReference>
<name>A0A0D2UDT0_CAPO3</name>
<keyword evidence="3 4" id="KW-0472">Membrane</keyword>
<keyword evidence="1 4" id="KW-0812">Transmembrane</keyword>
<feature type="region of interest" description="Disordered" evidence="5">
    <location>
        <begin position="203"/>
        <end position="223"/>
    </location>
</feature>
<dbReference type="GO" id="GO:0005375">
    <property type="term" value="F:copper ion transmembrane transporter activity"/>
    <property type="evidence" value="ECO:0007669"/>
    <property type="project" value="UniProtKB-UniRule"/>
</dbReference>
<organism evidence="6 7">
    <name type="scientific">Capsaspora owczarzaki (strain ATCC 30864)</name>
    <dbReference type="NCBI Taxonomy" id="595528"/>
    <lineage>
        <taxon>Eukaryota</taxon>
        <taxon>Filasterea</taxon>
        <taxon>Capsaspora</taxon>
    </lineage>
</organism>
<accession>A0A0D2UDT0</accession>
<feature type="transmembrane region" description="Helical" evidence="4">
    <location>
        <begin position="100"/>
        <end position="125"/>
    </location>
</feature>
<keyword evidence="4" id="KW-0186">Copper</keyword>
<evidence type="ECO:0000313" key="6">
    <source>
        <dbReference type="EMBL" id="KJE93226.1"/>
    </source>
</evidence>
<comment type="subcellular location">
    <subcellularLocation>
        <location evidence="4">Membrane</location>
        <topology evidence="4">Multi-pass membrane protein</topology>
    </subcellularLocation>
</comment>
<dbReference type="PANTHER" id="PTHR12483:SF115">
    <property type="entry name" value="COPPER TRANSPORT PROTEIN"/>
    <property type="match status" value="1"/>
</dbReference>
<dbReference type="PhylomeDB" id="A0A0D2UDT0"/>
<dbReference type="AlphaFoldDB" id="A0A0D2UDT0"/>
<evidence type="ECO:0000256" key="2">
    <source>
        <dbReference type="ARBA" id="ARBA00022989"/>
    </source>
</evidence>